<evidence type="ECO:0000313" key="3">
    <source>
        <dbReference type="Proteomes" id="UP000294844"/>
    </source>
</evidence>
<protein>
    <submittedName>
        <fullName evidence="1">Uncharacterized protein</fullName>
    </submittedName>
</protein>
<dbReference type="Proteomes" id="UP000294844">
    <property type="component" value="Unassembled WGS sequence"/>
</dbReference>
<proteinExistence type="predicted"/>
<dbReference type="EMBL" id="PECK01000001">
    <property type="protein sequence ID" value="TDZ98550.1"/>
    <property type="molecule type" value="Genomic_DNA"/>
</dbReference>
<evidence type="ECO:0000313" key="1">
    <source>
        <dbReference type="EMBL" id="TDZ98550.1"/>
    </source>
</evidence>
<name>A0A4V3I064_9MYCO</name>
<accession>A0A4V3I064</accession>
<keyword evidence="3" id="KW-1185">Reference proteome</keyword>
<sequence>MDTPMTESKVAPRTRAAHDAAIKTDTAQIAHFLSSNLGPTLTAFIAGVDKRSIARYVNGDKPREDSETRLRAAYQIFNLINEVEANHTVRAWFMGMNPQLDDESPAESIAAGDFRGTMAAARAFVAGG</sequence>
<organism evidence="1 4">
    <name type="scientific">Mycobacteroides salmoniphilum</name>
    <dbReference type="NCBI Taxonomy" id="404941"/>
    <lineage>
        <taxon>Bacteria</taxon>
        <taxon>Bacillati</taxon>
        <taxon>Actinomycetota</taxon>
        <taxon>Actinomycetes</taxon>
        <taxon>Mycobacteriales</taxon>
        <taxon>Mycobacteriaceae</taxon>
        <taxon>Mycobacteroides</taxon>
    </lineage>
</organism>
<evidence type="ECO:0000313" key="4">
    <source>
        <dbReference type="Proteomes" id="UP000295685"/>
    </source>
</evidence>
<gene>
    <name evidence="2" type="ORF">CCUG60883_03704</name>
    <name evidence="1" type="ORF">CCUG60885_00420</name>
</gene>
<dbReference type="Proteomes" id="UP000295685">
    <property type="component" value="Unassembled WGS sequence"/>
</dbReference>
<evidence type="ECO:0000313" key="2">
    <source>
        <dbReference type="EMBL" id="TEA03080.1"/>
    </source>
</evidence>
<reference evidence="3 4" key="1">
    <citation type="journal article" date="2019" name="Sci. Rep.">
        <title>Extended insight into the Mycobacterium chelonae-abscessus complex through whole genome sequencing of Mycobacterium salmoniphilum outbreak and Mycobacterium salmoniphilum-like strains.</title>
        <authorList>
            <person name="Behra P.R.K."/>
            <person name="Das S."/>
            <person name="Pettersson B.M.F."/>
            <person name="Shirreff L."/>
            <person name="DuCote T."/>
            <person name="Jacobsson K.G."/>
            <person name="Ennis D.G."/>
            <person name="Kirsebom L.A."/>
        </authorList>
    </citation>
    <scope>NUCLEOTIDE SEQUENCE [LARGE SCALE GENOMIC DNA]</scope>
    <source>
        <strain evidence="2 3">CCUG 60883</strain>
        <strain evidence="1 4">CCUG 60885</strain>
    </source>
</reference>
<dbReference type="EMBL" id="PECM01000009">
    <property type="protein sequence ID" value="TEA03080.1"/>
    <property type="molecule type" value="Genomic_DNA"/>
</dbReference>
<comment type="caution">
    <text evidence="1">The sequence shown here is derived from an EMBL/GenBank/DDBJ whole genome shotgun (WGS) entry which is preliminary data.</text>
</comment>
<dbReference type="AlphaFoldDB" id="A0A4V3I064"/>